<evidence type="ECO:0000313" key="1">
    <source>
        <dbReference type="EMBL" id="KKL72759.1"/>
    </source>
</evidence>
<proteinExistence type="predicted"/>
<accession>A0A0F9EFQ4</accession>
<name>A0A0F9EFQ4_9ZZZZ</name>
<dbReference type="EMBL" id="LAZR01025172">
    <property type="protein sequence ID" value="KKL72759.1"/>
    <property type="molecule type" value="Genomic_DNA"/>
</dbReference>
<comment type="caution">
    <text evidence="1">The sequence shown here is derived from an EMBL/GenBank/DDBJ whole genome shotgun (WGS) entry which is preliminary data.</text>
</comment>
<gene>
    <name evidence="1" type="ORF">LCGC14_2081720</name>
</gene>
<reference evidence="1" key="1">
    <citation type="journal article" date="2015" name="Nature">
        <title>Complex archaea that bridge the gap between prokaryotes and eukaryotes.</title>
        <authorList>
            <person name="Spang A."/>
            <person name="Saw J.H."/>
            <person name="Jorgensen S.L."/>
            <person name="Zaremba-Niedzwiedzka K."/>
            <person name="Martijn J."/>
            <person name="Lind A.E."/>
            <person name="van Eijk R."/>
            <person name="Schleper C."/>
            <person name="Guy L."/>
            <person name="Ettema T.J."/>
        </authorList>
    </citation>
    <scope>NUCLEOTIDE SEQUENCE</scope>
</reference>
<protein>
    <submittedName>
        <fullName evidence="1">Uncharacterized protein</fullName>
    </submittedName>
</protein>
<organism evidence="1">
    <name type="scientific">marine sediment metagenome</name>
    <dbReference type="NCBI Taxonomy" id="412755"/>
    <lineage>
        <taxon>unclassified sequences</taxon>
        <taxon>metagenomes</taxon>
        <taxon>ecological metagenomes</taxon>
    </lineage>
</organism>
<sequence>MIRYRGATYRLAQESPHAREFKRRGVTKLHIDQQLGFMADMLVSLSRA</sequence>
<feature type="non-terminal residue" evidence="1">
    <location>
        <position position="48"/>
    </location>
</feature>
<dbReference type="AlphaFoldDB" id="A0A0F9EFQ4"/>